<feature type="compositionally biased region" description="Basic and acidic residues" evidence="2">
    <location>
        <begin position="145"/>
        <end position="156"/>
    </location>
</feature>
<dbReference type="Pfam" id="PF05071">
    <property type="entry name" value="NDUFA12"/>
    <property type="match status" value="1"/>
</dbReference>
<accession>A0ABQ0CGR2</accession>
<feature type="region of interest" description="Disordered" evidence="2">
    <location>
        <begin position="141"/>
        <end position="193"/>
    </location>
</feature>
<dbReference type="InterPro" id="IPR052618">
    <property type="entry name" value="ComplexI_NDUFA12"/>
</dbReference>
<dbReference type="EMBL" id="BAAFGZ010000022">
    <property type="protein sequence ID" value="GAB0132638.1"/>
    <property type="molecule type" value="Genomic_DNA"/>
</dbReference>
<dbReference type="PANTHER" id="PTHR32470">
    <property type="entry name" value="ADH DEHYDROGENASE [UBIQUINONE] 1 ALPHA SUBCOMPLEX ASSEMBLY FACTOR 2"/>
    <property type="match status" value="1"/>
</dbReference>
<organism evidence="3 4">
    <name type="scientific">Epichloe bromicola</name>
    <dbReference type="NCBI Taxonomy" id="79588"/>
    <lineage>
        <taxon>Eukaryota</taxon>
        <taxon>Fungi</taxon>
        <taxon>Dikarya</taxon>
        <taxon>Ascomycota</taxon>
        <taxon>Pezizomycotina</taxon>
        <taxon>Sordariomycetes</taxon>
        <taxon>Hypocreomycetidae</taxon>
        <taxon>Hypocreales</taxon>
        <taxon>Clavicipitaceae</taxon>
        <taxon>Epichloe</taxon>
    </lineage>
</organism>
<evidence type="ECO:0000313" key="4">
    <source>
        <dbReference type="Proteomes" id="UP001562357"/>
    </source>
</evidence>
<dbReference type="PANTHER" id="PTHR32470:SF2">
    <property type="entry name" value="NADH DEHYDROGENASE [UBIQUINONE] 1 ALPHA SUBCOMPLEX ASSEMBLY FACTOR 2"/>
    <property type="match status" value="1"/>
</dbReference>
<name>A0ABQ0CGR2_9HYPO</name>
<proteinExistence type="inferred from homology"/>
<gene>
    <name evidence="3" type="primary">g1067</name>
    <name evidence="3" type="ORF">EsDP_00001067</name>
</gene>
<reference evidence="4" key="1">
    <citation type="submission" date="2024-06" db="EMBL/GenBank/DDBJ databases">
        <title>Draft Genome Sequences of Epichloe bromicola Strains Isolated from Elymus ciliaris.</title>
        <authorList>
            <consortium name="Epichloe bromicola genome sequencing consortium"/>
            <person name="Miura A."/>
            <person name="Imano S."/>
            <person name="Ashida A."/>
            <person name="Sato I."/>
            <person name="Chiba S."/>
            <person name="Tanaka A."/>
            <person name="Camagna M."/>
            <person name="Takemoto D."/>
        </authorList>
    </citation>
    <scope>NUCLEOTIDE SEQUENCE [LARGE SCALE GENOMIC DNA]</scope>
    <source>
        <strain evidence="4">DP</strain>
    </source>
</reference>
<dbReference type="InterPro" id="IPR007763">
    <property type="entry name" value="NDUFA12"/>
</dbReference>
<sequence>MPPTAAIGPLTRTYYKWKALRLPWRKRFFIGYDLQGNTFWEFKLTSAETRFRRIVNYPRSTHYSQVQVSPLWHQWLRHMRAEPPSLEEQSGDVVRQQRMKHLAAEANARWAAKPRVMEDAATTSALGEGPLPPTNVEATMLDFEPDARARDAEKQQQRQRKKSAEVNDAWTKAKAQGPGENWQPTAWNPSAKQ</sequence>
<evidence type="ECO:0000313" key="3">
    <source>
        <dbReference type="EMBL" id="GAB0132638.1"/>
    </source>
</evidence>
<feature type="compositionally biased region" description="Polar residues" evidence="2">
    <location>
        <begin position="182"/>
        <end position="193"/>
    </location>
</feature>
<dbReference type="Proteomes" id="UP001562357">
    <property type="component" value="Unassembled WGS sequence"/>
</dbReference>
<comment type="similarity">
    <text evidence="1">Belongs to the complex I NDUFA12 subunit family.</text>
</comment>
<evidence type="ECO:0000256" key="2">
    <source>
        <dbReference type="SAM" id="MobiDB-lite"/>
    </source>
</evidence>
<evidence type="ECO:0008006" key="5">
    <source>
        <dbReference type="Google" id="ProtNLM"/>
    </source>
</evidence>
<keyword evidence="4" id="KW-1185">Reference proteome</keyword>
<evidence type="ECO:0000256" key="1">
    <source>
        <dbReference type="ARBA" id="ARBA00007355"/>
    </source>
</evidence>
<comment type="caution">
    <text evidence="3">The sequence shown here is derived from an EMBL/GenBank/DDBJ whole genome shotgun (WGS) entry which is preliminary data.</text>
</comment>
<protein>
    <recommendedName>
        <fullName evidence="5">NADH dehydrogenase [ubiquinone] 1 alpha subcomplex subunit</fullName>
    </recommendedName>
</protein>